<dbReference type="Pfam" id="PF00128">
    <property type="entry name" value="Alpha-amylase"/>
    <property type="match status" value="1"/>
</dbReference>
<dbReference type="SUPFAM" id="SSF51011">
    <property type="entry name" value="Glycosyl hydrolase domain"/>
    <property type="match status" value="1"/>
</dbReference>
<dbReference type="RefSeq" id="WP_164036494.1">
    <property type="nucleotide sequence ID" value="NZ_JAAGNZ010000001.1"/>
</dbReference>
<dbReference type="InterPro" id="IPR017853">
    <property type="entry name" value="GH"/>
</dbReference>
<dbReference type="Gene3D" id="2.60.40.1180">
    <property type="entry name" value="Golgi alpha-mannosidase II"/>
    <property type="match status" value="1"/>
</dbReference>
<keyword evidence="1" id="KW-0732">Signal</keyword>
<dbReference type="PANTHER" id="PTHR47786">
    <property type="entry name" value="ALPHA-1,4-GLUCAN:MALTOSE-1-PHOSPHATE MALTOSYLTRANSFERASE"/>
    <property type="match status" value="1"/>
</dbReference>
<dbReference type="PANTHER" id="PTHR47786:SF2">
    <property type="entry name" value="GLYCOSYL HYDROLASE FAMILY 13 CATALYTIC DOMAIN-CONTAINING PROTEIN"/>
    <property type="match status" value="1"/>
</dbReference>
<reference evidence="3 4" key="1">
    <citation type="submission" date="2020-02" db="EMBL/GenBank/DDBJ databases">
        <title>Draft genome sequence of two Spirosoma agri KCTC 52727 and Spirosoma terrae KCTC 52035.</title>
        <authorList>
            <person name="Rojas J."/>
            <person name="Ambika Manirajan B."/>
            <person name="Ratering S."/>
            <person name="Suarez C."/>
            <person name="Schnell S."/>
        </authorList>
    </citation>
    <scope>NUCLEOTIDE SEQUENCE [LARGE SCALE GENOMIC DNA]</scope>
    <source>
        <strain evidence="3 4">KCTC 52727</strain>
    </source>
</reference>
<dbReference type="Proteomes" id="UP000477386">
    <property type="component" value="Unassembled WGS sequence"/>
</dbReference>
<organism evidence="3 4">
    <name type="scientific">Spirosoma agri</name>
    <dbReference type="NCBI Taxonomy" id="1987381"/>
    <lineage>
        <taxon>Bacteria</taxon>
        <taxon>Pseudomonadati</taxon>
        <taxon>Bacteroidota</taxon>
        <taxon>Cytophagia</taxon>
        <taxon>Cytophagales</taxon>
        <taxon>Cytophagaceae</taxon>
        <taxon>Spirosoma</taxon>
    </lineage>
</organism>
<dbReference type="PROSITE" id="PS51257">
    <property type="entry name" value="PROKAR_LIPOPROTEIN"/>
    <property type="match status" value="1"/>
</dbReference>
<dbReference type="InterPro" id="IPR006047">
    <property type="entry name" value="GH13_cat_dom"/>
</dbReference>
<feature type="domain" description="Glycosyl hydrolase family 13 catalytic" evidence="2">
    <location>
        <begin position="54"/>
        <end position="371"/>
    </location>
</feature>
<evidence type="ECO:0000313" key="4">
    <source>
        <dbReference type="Proteomes" id="UP000477386"/>
    </source>
</evidence>
<accession>A0A6M0IFH3</accession>
<dbReference type="InterPro" id="IPR013780">
    <property type="entry name" value="Glyco_hydro_b"/>
</dbReference>
<sequence>MKKLYMAISLSTLLLTMACRDTKKSQTEATNPTDSISVADPSAPDWAKNATIYEVNTRQFSKAGTFKAVEEQLPRLKELGVDIVWMMPIFPISQKNKKGSLGSPYAVADYRSVNPEFGTMDEFKSLVTRAHALGLRVILDWVPNHTGWDHTWVKEHPDWYTLVNGKMTVPVDPKTGKPTDWTDVADLDYGNPAMRKGMIDAMQYWVKECDIDGYRCDVAGYVPDDFWAELRPKLDSIKTVFMLAEWESDPNQFKSGFNMNYGWAIFAMMKNIAQGKLPVTSLDTLRASNQKLYPPWYYQMLFTQNHDENTQHGTLEESFGPSADAFIVLSSTLEGMPLVYNGMESNLNKRLAFFEKDTIAWGTYAKSDFFKTLLTLKHRNRALWNGTAGGKAEKIVTDHDEAIYAFSRQRDNDRVTVLINLSGQAQTFRLTGQGYEGMYMEVFSRQPMELKQDMSLTLKPWDYKVLTN</sequence>
<feature type="signal peptide" evidence="1">
    <location>
        <begin position="1"/>
        <end position="18"/>
    </location>
</feature>
<dbReference type="AlphaFoldDB" id="A0A6M0IFH3"/>
<evidence type="ECO:0000259" key="2">
    <source>
        <dbReference type="SMART" id="SM00642"/>
    </source>
</evidence>
<gene>
    <name evidence="3" type="ORF">GK091_08965</name>
</gene>
<dbReference type="InterPro" id="IPR032091">
    <property type="entry name" value="Malt_amylase-like_C"/>
</dbReference>
<feature type="chain" id="PRO_5027122669" evidence="1">
    <location>
        <begin position="19"/>
        <end position="468"/>
    </location>
</feature>
<dbReference type="EMBL" id="JAAGNZ010000001">
    <property type="protein sequence ID" value="NEU67006.1"/>
    <property type="molecule type" value="Genomic_DNA"/>
</dbReference>
<dbReference type="GO" id="GO:0005975">
    <property type="term" value="P:carbohydrate metabolic process"/>
    <property type="evidence" value="ECO:0007669"/>
    <property type="project" value="InterPro"/>
</dbReference>
<dbReference type="SMART" id="SM00642">
    <property type="entry name" value="Aamy"/>
    <property type="match status" value="1"/>
</dbReference>
<comment type="caution">
    <text evidence="3">The sequence shown here is derived from an EMBL/GenBank/DDBJ whole genome shotgun (WGS) entry which is preliminary data.</text>
</comment>
<dbReference type="Pfam" id="PF16657">
    <property type="entry name" value="Malt_amylase_C"/>
    <property type="match status" value="1"/>
</dbReference>
<evidence type="ECO:0000256" key="1">
    <source>
        <dbReference type="SAM" id="SignalP"/>
    </source>
</evidence>
<dbReference type="SUPFAM" id="SSF51445">
    <property type="entry name" value="(Trans)glycosidases"/>
    <property type="match status" value="1"/>
</dbReference>
<protein>
    <submittedName>
        <fullName evidence="3">Alpha-amylase</fullName>
    </submittedName>
</protein>
<name>A0A6M0IFH3_9BACT</name>
<dbReference type="Gene3D" id="3.20.20.80">
    <property type="entry name" value="Glycosidases"/>
    <property type="match status" value="1"/>
</dbReference>
<proteinExistence type="predicted"/>
<evidence type="ECO:0000313" key="3">
    <source>
        <dbReference type="EMBL" id="NEU67006.1"/>
    </source>
</evidence>
<keyword evidence="4" id="KW-1185">Reference proteome</keyword>
<dbReference type="CDD" id="cd11313">
    <property type="entry name" value="AmyAc_arch_bac_AmyA"/>
    <property type="match status" value="1"/>
</dbReference>